<evidence type="ECO:0000313" key="2">
    <source>
        <dbReference type="Proteomes" id="UP000729402"/>
    </source>
</evidence>
<reference evidence="1" key="1">
    <citation type="journal article" date="2021" name="bioRxiv">
        <title>Whole Genome Assembly and Annotation of Northern Wild Rice, Zizania palustris L., Supports a Whole Genome Duplication in the Zizania Genus.</title>
        <authorList>
            <person name="Haas M."/>
            <person name="Kono T."/>
            <person name="Macchietto M."/>
            <person name="Millas R."/>
            <person name="McGilp L."/>
            <person name="Shao M."/>
            <person name="Duquette J."/>
            <person name="Hirsch C.N."/>
            <person name="Kimball J."/>
        </authorList>
    </citation>
    <scope>NUCLEOTIDE SEQUENCE</scope>
    <source>
        <tissue evidence="1">Fresh leaf tissue</tissue>
    </source>
</reference>
<sequence>MTVGYCYFLALSMNVPRDKQDTSGTNGFLIVCWKVAKGDGSARRKVFMLLEFLSHRVNSWKLWRNCLTKLAKWLPCARFRRF</sequence>
<protein>
    <submittedName>
        <fullName evidence="1">Uncharacterized protein</fullName>
    </submittedName>
</protein>
<comment type="caution">
    <text evidence="1">The sequence shown here is derived from an EMBL/GenBank/DDBJ whole genome shotgun (WGS) entry which is preliminary data.</text>
</comment>
<proteinExistence type="predicted"/>
<dbReference type="AlphaFoldDB" id="A0A8J5S2X2"/>
<dbReference type="Proteomes" id="UP000729402">
    <property type="component" value="Unassembled WGS sequence"/>
</dbReference>
<keyword evidence="2" id="KW-1185">Reference proteome</keyword>
<gene>
    <name evidence="1" type="ORF">GUJ93_ZPchr0001g32302</name>
</gene>
<dbReference type="EMBL" id="JAAALK010000288">
    <property type="protein sequence ID" value="KAG8054070.1"/>
    <property type="molecule type" value="Genomic_DNA"/>
</dbReference>
<organism evidence="1 2">
    <name type="scientific">Zizania palustris</name>
    <name type="common">Northern wild rice</name>
    <dbReference type="NCBI Taxonomy" id="103762"/>
    <lineage>
        <taxon>Eukaryota</taxon>
        <taxon>Viridiplantae</taxon>
        <taxon>Streptophyta</taxon>
        <taxon>Embryophyta</taxon>
        <taxon>Tracheophyta</taxon>
        <taxon>Spermatophyta</taxon>
        <taxon>Magnoliopsida</taxon>
        <taxon>Liliopsida</taxon>
        <taxon>Poales</taxon>
        <taxon>Poaceae</taxon>
        <taxon>BOP clade</taxon>
        <taxon>Oryzoideae</taxon>
        <taxon>Oryzeae</taxon>
        <taxon>Zizaniinae</taxon>
        <taxon>Zizania</taxon>
    </lineage>
</organism>
<accession>A0A8J5S2X2</accession>
<reference evidence="1" key="2">
    <citation type="submission" date="2021-02" db="EMBL/GenBank/DDBJ databases">
        <authorList>
            <person name="Kimball J.A."/>
            <person name="Haas M.W."/>
            <person name="Macchietto M."/>
            <person name="Kono T."/>
            <person name="Duquette J."/>
            <person name="Shao M."/>
        </authorList>
    </citation>
    <scope>NUCLEOTIDE SEQUENCE</scope>
    <source>
        <tissue evidence="1">Fresh leaf tissue</tissue>
    </source>
</reference>
<name>A0A8J5S2X2_ZIZPA</name>
<evidence type="ECO:0000313" key="1">
    <source>
        <dbReference type="EMBL" id="KAG8054070.1"/>
    </source>
</evidence>